<protein>
    <submittedName>
        <fullName evidence="1">Uncharacterized protein</fullName>
    </submittedName>
</protein>
<dbReference type="HOGENOM" id="CLU_1625542_0_0_0"/>
<dbReference type="AlphaFoldDB" id="D5ST40"/>
<organism evidence="1 2">
    <name type="scientific">Planctopirus limnophila (strain ATCC 43296 / DSM 3776 / IFAM 1008 / Mu 290)</name>
    <name type="common">Planctomyces limnophilus</name>
    <dbReference type="NCBI Taxonomy" id="521674"/>
    <lineage>
        <taxon>Bacteria</taxon>
        <taxon>Pseudomonadati</taxon>
        <taxon>Planctomycetota</taxon>
        <taxon>Planctomycetia</taxon>
        <taxon>Planctomycetales</taxon>
        <taxon>Planctomycetaceae</taxon>
        <taxon>Planctopirus</taxon>
    </lineage>
</organism>
<evidence type="ECO:0000313" key="1">
    <source>
        <dbReference type="EMBL" id="ADG66808.1"/>
    </source>
</evidence>
<dbReference type="RefSeq" id="WP_013109239.1">
    <property type="nucleotide sequence ID" value="NC_014148.1"/>
</dbReference>
<keyword evidence="2" id="KW-1185">Reference proteome</keyword>
<reference evidence="1 2" key="1">
    <citation type="journal article" date="2010" name="Stand. Genomic Sci.">
        <title>Complete genome sequence of Planctomyces limnophilus type strain (Mu 290).</title>
        <authorList>
            <person name="Labutti K."/>
            <person name="Sikorski J."/>
            <person name="Schneider S."/>
            <person name="Nolan M."/>
            <person name="Lucas S."/>
            <person name="Glavina Del Rio T."/>
            <person name="Tice H."/>
            <person name="Cheng J.F."/>
            <person name="Goodwin L."/>
            <person name="Pitluck S."/>
            <person name="Liolios K."/>
            <person name="Ivanova N."/>
            <person name="Mavromatis K."/>
            <person name="Mikhailova N."/>
            <person name="Pati A."/>
            <person name="Chen A."/>
            <person name="Palaniappan K."/>
            <person name="Land M."/>
            <person name="Hauser L."/>
            <person name="Chang Y.J."/>
            <person name="Jeffries C.D."/>
            <person name="Tindall B.J."/>
            <person name="Rohde M."/>
            <person name="Goker M."/>
            <person name="Woyke T."/>
            <person name="Bristow J."/>
            <person name="Eisen J.A."/>
            <person name="Markowitz V."/>
            <person name="Hugenholtz P."/>
            <person name="Kyrpides N.C."/>
            <person name="Klenk H.P."/>
            <person name="Lapidus A."/>
        </authorList>
    </citation>
    <scope>NUCLEOTIDE SEQUENCE [LARGE SCALE GENOMIC DNA]</scope>
    <source>
        <strain evidence="2">ATCC 43296 / DSM 3776 / IFAM 1008 / 290</strain>
    </source>
</reference>
<dbReference type="Proteomes" id="UP000002220">
    <property type="component" value="Chromosome"/>
</dbReference>
<dbReference type="KEGG" id="plm:Plim_0964"/>
<gene>
    <name evidence="1" type="ordered locus">Plim_0964</name>
</gene>
<accession>D5ST40</accession>
<sequence>MKRNDRTQFHPAETAAEEFLSIFSGDELPNPLPKIPVFSKLKDDARDEALQSLGQYLRSQRWTLWFTELVVLGGREDVATCFFKGSAREQLVLMLAYHENIWIVTAYEIPAKSWARPKGESLDEYVNRIVSEAKKQGAPFRKGLLADGLYVLEYWPHAQSCTK</sequence>
<evidence type="ECO:0000313" key="2">
    <source>
        <dbReference type="Proteomes" id="UP000002220"/>
    </source>
</evidence>
<dbReference type="EMBL" id="CP001744">
    <property type="protein sequence ID" value="ADG66808.1"/>
    <property type="molecule type" value="Genomic_DNA"/>
</dbReference>
<dbReference type="OrthoDB" id="9823282at2"/>
<proteinExistence type="predicted"/>
<name>D5ST40_PLAL2</name>